<keyword evidence="3 7" id="KW-0812">Transmembrane</keyword>
<evidence type="ECO:0000256" key="5">
    <source>
        <dbReference type="ARBA" id="ARBA00023136"/>
    </source>
</evidence>
<feature type="transmembrane region" description="Helical" evidence="7">
    <location>
        <begin position="180"/>
        <end position="200"/>
    </location>
</feature>
<dbReference type="EMBL" id="PUIB01000019">
    <property type="protein sequence ID" value="PQO31600.1"/>
    <property type="molecule type" value="Genomic_DNA"/>
</dbReference>
<feature type="transmembrane region" description="Helical" evidence="7">
    <location>
        <begin position="152"/>
        <end position="174"/>
    </location>
</feature>
<feature type="transmembrane region" description="Helical" evidence="7">
    <location>
        <begin position="54"/>
        <end position="78"/>
    </location>
</feature>
<feature type="region of interest" description="Disordered" evidence="6">
    <location>
        <begin position="333"/>
        <end position="383"/>
    </location>
</feature>
<dbReference type="InterPro" id="IPR037185">
    <property type="entry name" value="EmrE-like"/>
</dbReference>
<dbReference type="PANTHER" id="PTHR32322:SF2">
    <property type="entry name" value="EAMA DOMAIN-CONTAINING PROTEIN"/>
    <property type="match status" value="1"/>
</dbReference>
<evidence type="ECO:0000256" key="7">
    <source>
        <dbReference type="SAM" id="Phobius"/>
    </source>
</evidence>
<dbReference type="PANTHER" id="PTHR32322">
    <property type="entry name" value="INNER MEMBRANE TRANSPORTER"/>
    <property type="match status" value="1"/>
</dbReference>
<feature type="domain" description="EamA" evidence="8">
    <location>
        <begin position="186"/>
        <end position="320"/>
    </location>
</feature>
<organism evidence="9 10">
    <name type="scientific">Blastopirellula marina</name>
    <dbReference type="NCBI Taxonomy" id="124"/>
    <lineage>
        <taxon>Bacteria</taxon>
        <taxon>Pseudomonadati</taxon>
        <taxon>Planctomycetota</taxon>
        <taxon>Planctomycetia</taxon>
        <taxon>Pirellulales</taxon>
        <taxon>Pirellulaceae</taxon>
        <taxon>Blastopirellula</taxon>
    </lineage>
</organism>
<dbReference type="Proteomes" id="UP000239388">
    <property type="component" value="Unassembled WGS sequence"/>
</dbReference>
<evidence type="ECO:0000256" key="4">
    <source>
        <dbReference type="ARBA" id="ARBA00022989"/>
    </source>
</evidence>
<dbReference type="GO" id="GO:0016020">
    <property type="term" value="C:membrane"/>
    <property type="evidence" value="ECO:0007669"/>
    <property type="project" value="UniProtKB-SubCell"/>
</dbReference>
<feature type="transmembrane region" description="Helical" evidence="7">
    <location>
        <begin position="247"/>
        <end position="269"/>
    </location>
</feature>
<feature type="transmembrane region" description="Helical" evidence="7">
    <location>
        <begin position="90"/>
        <end position="108"/>
    </location>
</feature>
<dbReference type="InterPro" id="IPR000620">
    <property type="entry name" value="EamA_dom"/>
</dbReference>
<comment type="similarity">
    <text evidence="2">Belongs to the EamA transporter family.</text>
</comment>
<evidence type="ECO:0000256" key="2">
    <source>
        <dbReference type="ARBA" id="ARBA00007362"/>
    </source>
</evidence>
<keyword evidence="4 7" id="KW-1133">Transmembrane helix</keyword>
<dbReference type="InterPro" id="IPR050638">
    <property type="entry name" value="AA-Vitamin_Transporters"/>
</dbReference>
<feature type="compositionally biased region" description="Polar residues" evidence="6">
    <location>
        <begin position="360"/>
        <end position="383"/>
    </location>
</feature>
<proteinExistence type="inferred from homology"/>
<protein>
    <recommendedName>
        <fullName evidence="8">EamA domain-containing protein</fullName>
    </recommendedName>
</protein>
<evidence type="ECO:0000259" key="8">
    <source>
        <dbReference type="Pfam" id="PF00892"/>
    </source>
</evidence>
<dbReference type="Pfam" id="PF00892">
    <property type="entry name" value="EamA"/>
    <property type="match status" value="1"/>
</dbReference>
<comment type="caution">
    <text evidence="9">The sequence shown here is derived from an EMBL/GenBank/DDBJ whole genome shotgun (WGS) entry which is preliminary data.</text>
</comment>
<feature type="transmembrane region" description="Helical" evidence="7">
    <location>
        <begin position="114"/>
        <end position="140"/>
    </location>
</feature>
<dbReference type="SUPFAM" id="SSF103481">
    <property type="entry name" value="Multidrug resistance efflux transporter EmrE"/>
    <property type="match status" value="2"/>
</dbReference>
<dbReference type="AlphaFoldDB" id="A0A2S8FHQ6"/>
<sequence length="383" mass="40733">MSTTRFSVRERFQRNFMTDRTSPNLWMGMICGVLAGVGYSLTNVCLRSLTGLDPIWVSFFKAIPTVTLFAPIAIWQIATRRAALPSTSSVVVLIAAAIASQLLGNALLQWSFGVIGVAMSVPLCLGGMIVVGVFISKWFLQEHLTRWQTWGTCSLVLAMVILSMAGGGAVQSVVDEQSKWWLTAVGILAPISSGVSYAFLSIAIRRGVSREASMFMTTSLICAVGAVILGPLSLFTAGIEEIAQTTWSQYGVLLVAGTVNAGAFVALTLSFRYAPVIVGNAGNSLQNPLSALAGVYLFHEADSINLKIGVALTVLGVVMMGLKEKPAVSPIKNGWDEEAESSRQANSPAEINDFNEPTLPIQSEPTTTSATSQNDRSSGLSDS</sequence>
<evidence type="ECO:0000313" key="9">
    <source>
        <dbReference type="EMBL" id="PQO31600.1"/>
    </source>
</evidence>
<comment type="subcellular location">
    <subcellularLocation>
        <location evidence="1">Membrane</location>
        <topology evidence="1">Multi-pass membrane protein</topology>
    </subcellularLocation>
</comment>
<name>A0A2S8FHQ6_9BACT</name>
<evidence type="ECO:0000256" key="6">
    <source>
        <dbReference type="SAM" id="MobiDB-lite"/>
    </source>
</evidence>
<accession>A0A2S8FHQ6</accession>
<gene>
    <name evidence="9" type="ORF">C5Y98_19480</name>
</gene>
<reference evidence="9 10" key="1">
    <citation type="submission" date="2018-02" db="EMBL/GenBank/DDBJ databases">
        <title>Comparative genomes isolates from brazilian mangrove.</title>
        <authorList>
            <person name="Araujo J.E."/>
            <person name="Taketani R.G."/>
            <person name="Silva M.C.P."/>
            <person name="Loureco M.V."/>
            <person name="Andreote F.D."/>
        </authorList>
    </citation>
    <scope>NUCLEOTIDE SEQUENCE [LARGE SCALE GENOMIC DNA]</scope>
    <source>
        <strain evidence="9 10">NAP PRIS-MGV</strain>
    </source>
</reference>
<evidence type="ECO:0000256" key="3">
    <source>
        <dbReference type="ARBA" id="ARBA00022692"/>
    </source>
</evidence>
<keyword evidence="5 7" id="KW-0472">Membrane</keyword>
<feature type="transmembrane region" description="Helical" evidence="7">
    <location>
        <begin position="21"/>
        <end position="42"/>
    </location>
</feature>
<evidence type="ECO:0000256" key="1">
    <source>
        <dbReference type="ARBA" id="ARBA00004141"/>
    </source>
</evidence>
<evidence type="ECO:0000313" key="10">
    <source>
        <dbReference type="Proteomes" id="UP000239388"/>
    </source>
</evidence>
<feature type="transmembrane region" description="Helical" evidence="7">
    <location>
        <begin position="212"/>
        <end position="235"/>
    </location>
</feature>